<dbReference type="PANTHER" id="PTHR19229:SF185">
    <property type="entry name" value="ABC TRANSPORTER DOMAIN-CONTAINING PROTEIN"/>
    <property type="match status" value="1"/>
</dbReference>
<organism evidence="11">
    <name type="scientific">Darwinula stevensoni</name>
    <dbReference type="NCBI Taxonomy" id="69355"/>
    <lineage>
        <taxon>Eukaryota</taxon>
        <taxon>Metazoa</taxon>
        <taxon>Ecdysozoa</taxon>
        <taxon>Arthropoda</taxon>
        <taxon>Crustacea</taxon>
        <taxon>Oligostraca</taxon>
        <taxon>Ostracoda</taxon>
        <taxon>Podocopa</taxon>
        <taxon>Podocopida</taxon>
        <taxon>Darwinulocopina</taxon>
        <taxon>Darwinuloidea</taxon>
        <taxon>Darwinulidae</taxon>
        <taxon>Darwinula</taxon>
    </lineage>
</organism>
<accession>A0A7R9A319</accession>
<evidence type="ECO:0000313" key="12">
    <source>
        <dbReference type="Proteomes" id="UP000677054"/>
    </source>
</evidence>
<dbReference type="SUPFAM" id="SSF52540">
    <property type="entry name" value="P-loop containing nucleoside triphosphate hydrolases"/>
    <property type="match status" value="3"/>
</dbReference>
<dbReference type="GO" id="GO:0016887">
    <property type="term" value="F:ATP hydrolysis activity"/>
    <property type="evidence" value="ECO:0007669"/>
    <property type="project" value="InterPro"/>
</dbReference>
<dbReference type="InterPro" id="IPR026082">
    <property type="entry name" value="ABCA"/>
</dbReference>
<feature type="transmembrane region" description="Helical" evidence="8">
    <location>
        <begin position="486"/>
        <end position="507"/>
    </location>
</feature>
<evidence type="ECO:0000256" key="4">
    <source>
        <dbReference type="ARBA" id="ARBA00022840"/>
    </source>
</evidence>
<feature type="transmembrane region" description="Helical" evidence="8">
    <location>
        <begin position="667"/>
        <end position="688"/>
    </location>
</feature>
<keyword evidence="2 8" id="KW-0812">Transmembrane</keyword>
<sequence>MPLYLMPFVLVLVKCEFINGMLGSWRSPQDVKRVKKFVDEYLDPNLVDAAKRISRYAVYEANATEIPDMRALKNVGLTDFFFGFSPEVQRIFDFFHEALNVSEDETSPIFALLKSGKRFASAYSNSGLPSFSHAIRWALETEELPDNSDLPPEAVASFKKLHFFVCGSNSSDVFESRMRKMKKKLDERMSDILEKFRTEPQKRNRTRRLEDGNTCIADEILEGGQGNFFRFIWSQIQPIVQGKILYYPENEWTRRIMERVQASWAPISHLMRILAIAHDDLLPIIYDMLHDEQLLAFLMRDTFQESVFEMLGLAGERDHFKKMFLYFEEANKTAMYHNIEHAIVDALYLLQCFEMKKIEPMQSEEELEEKSLVLITDQLLWGGIVFIDGNQTEMPPHVRFKIRMDSSKVDNSREVTDRIYEPGPRARPNIDLKYVTYGFAFLQDLVERAIIAQHSGVENPPGILLQQFPYPCFTRDRFVLAISRTFPTFMVLAWVYTAAMIIRSVVYEKEQRLKETMQVMGLSREVHWVAWFLTSFVLLALSALLLSLVLVYGNVTENSDPLVIFVFILCYGVATICLSFLISCLFGRANTAAAAGGMIFFCLFLGYPFLVIWNETLEEYQKLLPCLISNVAFGFGCGHLANWEQAGIGVHWNNIFTPSSTGDDTSLGIIMFLLLLDGIIYILLAWYLEGVFPGECMLMLASFCLLGNYGVPLPCCYPFMPSYWRQTSKEPSEVERLVAGEEVLCEPDPKTLKCGVVVQNLRKVYEDGKLAVDNLNLSFYEGQITAFLGHNGAGKTTTISIMTGLIQPTSGTATIYGRDICTDMKNIRHSMGVCPQHNVLFDLLASSVLVQVFISFSFPYLILSCPSRLTVWEHLMFYGCLKGNAWPEVEKLAEKMLHDLGIPEKRDALSTDLSGGMQRKLSVAIAFLSENRTVFLDEPTSGVDPFSRRAIWELLCRYKKGDTIFSITKNKSLLIRIYSLYLPSIQIGRTVILTTHHMDEAEILGDRIAILSQGKLKCIGSPLFLKTALGSGYTLRLVRKQQSMEDSAEGRFLNAAAAEIADEQLTEFLRKNYPDAQLVEKVGLEIIYLLPWNKNRILQQQESLRGSVRNPKMEREDMKRLYSLLLALDENLNELGISNYGISDTKLEEVFLKITRQDEEEEDVTEQHNGCMQVNGCLSFLSPQDTQANTSLARPKASIAQADGRLDSSHDQEPPTPMSFQSAFSETPFETPPSGSPESHQVANHVTPGAFEGNGSGIQPSFSSLPEVRIMSGLGKSSNSACFEFCLDYLKITVSQMKSGAELRRAQFLAIVEKRFHHSRRDFKTLFCQLVLPVLFITLALIFTLLLPPLGILPALEIHHWYYQEPNYVFFAEGENSLLKNPIVDEMVSRVGIGARDYQCESRADLDSSILSKPLPPVYEDVNCSCAIGSLMCPEEAGLPSPPELHLHTSDFLLNLTGRDVSQYLLWTHERYRKFMYGGFSFDEPASHHLEEPSQLPVFIEDLHKNYSLLNASTAKSAFEVACLIEGLLMGITPGVDTSQFSCDTSRVTSLPSEYIKVWFYNQGYLSPIAFMNAINNVVLRTLVAKSRSLNSSAAENFGISVYSHPILTESFQELEMIKRSGRNLLHAIVVIFALSFIPAAFVVILIEERISGSKHLQFVAGLPAWLYWAAALIGDLLSYAFSALLCVVVFLIFDEDAYVSETNLPGLVALFLLYGWASIPLMYPASFYFRTPSAAFVALACSNLFIGIITTISTLVLEVLEELVSPKTFAIPSTCERVFEWKCMGQNLTFLGWHGFLGILLVLLIEYRSRVFSWCYSCCTHCNEKEDIFLSELDIPEDEDVAEERKRVHASNDDEVLRIVDLIKVYHRTKKPAVYKICLGAIKGQCFGLLGVNGAGKTTTFKMLTGDISVTAGEAFVDGFSITKDLSSVQQRIGYCPQFDALDPLLTAREHLRLYANLRGFPSDEIHELTEGLIHRMNLWMHASRCAGKYSGGNKRKLSTAIALVGNPPVVFLDEPTTGMDPGARRFLWNCVQGMIKEGRCVILTSHSMEECEALCARLAIMVQGQFRCLGSTQHLKHKFGSGYTISLHADQEHISQVEQYISENLLGVTLHEKNPSRLVYHLPLPPEGPPLAKVFRCLEDSRLKAGVTDYSVSQTTLDEVFVRFASDPRFSSEEKQSEWKLFKKSLAINGLKHKQKGKLKTDDLQNLETLDESKV</sequence>
<feature type="transmembrane region" description="Helical" evidence="8">
    <location>
        <begin position="593"/>
        <end position="613"/>
    </location>
</feature>
<keyword evidence="9" id="KW-0732">Signal</keyword>
<feature type="domain" description="ABC transporter" evidence="10">
    <location>
        <begin position="756"/>
        <end position="1038"/>
    </location>
</feature>
<dbReference type="SMART" id="SM00382">
    <property type="entry name" value="AAA"/>
    <property type="match status" value="2"/>
</dbReference>
<feature type="transmembrane region" description="Helical" evidence="8">
    <location>
        <begin position="1736"/>
        <end position="1758"/>
    </location>
</feature>
<reference evidence="11" key="1">
    <citation type="submission" date="2020-11" db="EMBL/GenBank/DDBJ databases">
        <authorList>
            <person name="Tran Van P."/>
        </authorList>
    </citation>
    <scope>NUCLEOTIDE SEQUENCE</scope>
</reference>
<dbReference type="FunFam" id="3.40.50.300:FF:000327">
    <property type="entry name" value="ATP-binding cassette sub-family A member 3"/>
    <property type="match status" value="1"/>
</dbReference>
<evidence type="ECO:0000256" key="2">
    <source>
        <dbReference type="ARBA" id="ARBA00022692"/>
    </source>
</evidence>
<dbReference type="GO" id="GO:0005319">
    <property type="term" value="F:lipid transporter activity"/>
    <property type="evidence" value="ECO:0007669"/>
    <property type="project" value="TreeGrafter"/>
</dbReference>
<evidence type="ECO:0000313" key="11">
    <source>
        <dbReference type="EMBL" id="CAD7241058.1"/>
    </source>
</evidence>
<dbReference type="InterPro" id="IPR013525">
    <property type="entry name" value="ABC2_TM"/>
</dbReference>
<evidence type="ECO:0000256" key="5">
    <source>
        <dbReference type="ARBA" id="ARBA00022989"/>
    </source>
</evidence>
<dbReference type="Pfam" id="PF12698">
    <property type="entry name" value="ABC2_membrane_3"/>
    <property type="match status" value="2"/>
</dbReference>
<dbReference type="Pfam" id="PF23321">
    <property type="entry name" value="R1_ABCA1"/>
    <property type="match status" value="1"/>
</dbReference>
<dbReference type="InterPro" id="IPR027417">
    <property type="entry name" value="P-loop_NTPase"/>
</dbReference>
<feature type="region of interest" description="Disordered" evidence="7">
    <location>
        <begin position="1187"/>
        <end position="1250"/>
    </location>
</feature>
<dbReference type="InterPro" id="IPR003439">
    <property type="entry name" value="ABC_transporter-like_ATP-bd"/>
</dbReference>
<evidence type="ECO:0000259" key="10">
    <source>
        <dbReference type="PROSITE" id="PS50893"/>
    </source>
</evidence>
<dbReference type="Proteomes" id="UP000677054">
    <property type="component" value="Unassembled WGS sequence"/>
</dbReference>
<dbReference type="InterPro" id="IPR017871">
    <property type="entry name" value="ABC_transporter-like_CS"/>
</dbReference>
<feature type="transmembrane region" description="Helical" evidence="8">
    <location>
        <begin position="1625"/>
        <end position="1647"/>
    </location>
</feature>
<dbReference type="CDD" id="cd03263">
    <property type="entry name" value="ABC_subfamily_A"/>
    <property type="match status" value="2"/>
</dbReference>
<feature type="compositionally biased region" description="Basic and acidic residues" evidence="7">
    <location>
        <begin position="1204"/>
        <end position="1213"/>
    </location>
</feature>
<keyword evidence="3" id="KW-0547">Nucleotide-binding</keyword>
<feature type="transmembrane region" description="Helical" evidence="8">
    <location>
        <begin position="1705"/>
        <end position="1724"/>
    </location>
</feature>
<dbReference type="GO" id="GO:0140359">
    <property type="term" value="F:ABC-type transporter activity"/>
    <property type="evidence" value="ECO:0007669"/>
    <property type="project" value="InterPro"/>
</dbReference>
<dbReference type="GO" id="GO:0005524">
    <property type="term" value="F:ATP binding"/>
    <property type="evidence" value="ECO:0007669"/>
    <property type="project" value="UniProtKB-KW"/>
</dbReference>
<dbReference type="PROSITE" id="PS50893">
    <property type="entry name" value="ABC_TRANSPORTER_2"/>
    <property type="match status" value="2"/>
</dbReference>
<feature type="transmembrane region" description="Helical" evidence="8">
    <location>
        <begin position="562"/>
        <end position="586"/>
    </location>
</feature>
<evidence type="ECO:0000256" key="3">
    <source>
        <dbReference type="ARBA" id="ARBA00022741"/>
    </source>
</evidence>
<feature type="chain" id="PRO_5036209632" description="ABC transporter domain-containing protein" evidence="9">
    <location>
        <begin position="24"/>
        <end position="2217"/>
    </location>
</feature>
<feature type="signal peptide" evidence="9">
    <location>
        <begin position="1"/>
        <end position="23"/>
    </location>
</feature>
<evidence type="ECO:0000256" key="8">
    <source>
        <dbReference type="SAM" id="Phobius"/>
    </source>
</evidence>
<feature type="transmembrane region" description="Helical" evidence="8">
    <location>
        <begin position="1667"/>
        <end position="1693"/>
    </location>
</feature>
<comment type="subcellular location">
    <subcellularLocation>
        <location evidence="1">Membrane</location>
        <topology evidence="1">Multi-pass membrane protein</topology>
    </subcellularLocation>
</comment>
<gene>
    <name evidence="11" type="ORF">DSTB1V02_LOCUS1060</name>
</gene>
<dbReference type="Pfam" id="PF00005">
    <property type="entry name" value="ABC_tran"/>
    <property type="match status" value="2"/>
</dbReference>
<feature type="transmembrane region" description="Helical" evidence="8">
    <location>
        <begin position="1330"/>
        <end position="1353"/>
    </location>
</feature>
<dbReference type="PANTHER" id="PTHR19229">
    <property type="entry name" value="ATP-BINDING CASSETTE TRANSPORTER SUBFAMILY A ABCA"/>
    <property type="match status" value="1"/>
</dbReference>
<evidence type="ECO:0000256" key="7">
    <source>
        <dbReference type="SAM" id="MobiDB-lite"/>
    </source>
</evidence>
<feature type="domain" description="ABC transporter" evidence="10">
    <location>
        <begin position="1858"/>
        <end position="2090"/>
    </location>
</feature>
<keyword evidence="12" id="KW-1185">Reference proteome</keyword>
<name>A0A7R9A319_9CRUS</name>
<dbReference type="GO" id="GO:0016020">
    <property type="term" value="C:membrane"/>
    <property type="evidence" value="ECO:0007669"/>
    <property type="project" value="UniProtKB-SubCell"/>
</dbReference>
<feature type="transmembrane region" description="Helical" evidence="8">
    <location>
        <begin position="1788"/>
        <end position="1806"/>
    </location>
</feature>
<dbReference type="EMBL" id="CAJPEV010000091">
    <property type="protein sequence ID" value="CAG0880411.1"/>
    <property type="molecule type" value="Genomic_DNA"/>
</dbReference>
<dbReference type="EMBL" id="LR899608">
    <property type="protein sequence ID" value="CAD7241058.1"/>
    <property type="molecule type" value="Genomic_DNA"/>
</dbReference>
<keyword evidence="5 8" id="KW-1133">Transmembrane helix</keyword>
<evidence type="ECO:0000256" key="1">
    <source>
        <dbReference type="ARBA" id="ARBA00004141"/>
    </source>
</evidence>
<keyword evidence="4" id="KW-0067">ATP-binding</keyword>
<dbReference type="Gene3D" id="3.40.50.300">
    <property type="entry name" value="P-loop containing nucleotide triphosphate hydrolases"/>
    <property type="match status" value="2"/>
</dbReference>
<dbReference type="PROSITE" id="PS00211">
    <property type="entry name" value="ABC_TRANSPORTER_1"/>
    <property type="match status" value="1"/>
</dbReference>
<feature type="transmembrane region" description="Helical" evidence="8">
    <location>
        <begin position="528"/>
        <end position="550"/>
    </location>
</feature>
<dbReference type="InterPro" id="IPR056264">
    <property type="entry name" value="R2_ABCA1-4-like"/>
</dbReference>
<dbReference type="OrthoDB" id="6512918at2759"/>
<evidence type="ECO:0000256" key="6">
    <source>
        <dbReference type="ARBA" id="ARBA00023136"/>
    </source>
</evidence>
<evidence type="ECO:0000256" key="9">
    <source>
        <dbReference type="SAM" id="SignalP"/>
    </source>
</evidence>
<protein>
    <recommendedName>
        <fullName evidence="10">ABC transporter domain-containing protein</fullName>
    </recommendedName>
</protein>
<dbReference type="InterPro" id="IPR003593">
    <property type="entry name" value="AAA+_ATPase"/>
</dbReference>
<proteinExistence type="predicted"/>
<keyword evidence="6 8" id="KW-0472">Membrane</keyword>